<evidence type="ECO:0000256" key="3">
    <source>
        <dbReference type="ARBA" id="ARBA00023125"/>
    </source>
</evidence>
<dbReference type="Gene3D" id="3.40.190.10">
    <property type="entry name" value="Periplasmic binding protein-like II"/>
    <property type="match status" value="2"/>
</dbReference>
<feature type="domain" description="HTH lysR-type" evidence="5">
    <location>
        <begin position="7"/>
        <end position="64"/>
    </location>
</feature>
<dbReference type="GO" id="GO:0043565">
    <property type="term" value="F:sequence-specific DNA binding"/>
    <property type="evidence" value="ECO:0007669"/>
    <property type="project" value="TreeGrafter"/>
</dbReference>
<accession>A0A858ZPB3</accession>
<dbReference type="FunFam" id="3.40.190.10:FF:000017">
    <property type="entry name" value="Glycine cleavage system transcriptional activator"/>
    <property type="match status" value="1"/>
</dbReference>
<evidence type="ECO:0000256" key="4">
    <source>
        <dbReference type="ARBA" id="ARBA00023163"/>
    </source>
</evidence>
<dbReference type="InterPro" id="IPR036390">
    <property type="entry name" value="WH_DNA-bd_sf"/>
</dbReference>
<dbReference type="InterPro" id="IPR000847">
    <property type="entry name" value="LysR_HTH_N"/>
</dbReference>
<evidence type="ECO:0000256" key="2">
    <source>
        <dbReference type="ARBA" id="ARBA00023015"/>
    </source>
</evidence>
<dbReference type="SUPFAM" id="SSF46785">
    <property type="entry name" value="Winged helix' DNA-binding domain"/>
    <property type="match status" value="1"/>
</dbReference>
<dbReference type="InterPro" id="IPR005119">
    <property type="entry name" value="LysR_subst-bd"/>
</dbReference>
<dbReference type="PANTHER" id="PTHR30537">
    <property type="entry name" value="HTH-TYPE TRANSCRIPTIONAL REGULATOR"/>
    <property type="match status" value="1"/>
</dbReference>
<dbReference type="EMBL" id="CP051298">
    <property type="protein sequence ID" value="QKD42269.1"/>
    <property type="molecule type" value="Genomic_DNA"/>
</dbReference>
<dbReference type="PROSITE" id="PS50931">
    <property type="entry name" value="HTH_LYSR"/>
    <property type="match status" value="1"/>
</dbReference>
<keyword evidence="3" id="KW-0238">DNA-binding</keyword>
<dbReference type="Gene3D" id="1.10.10.10">
    <property type="entry name" value="Winged helix-like DNA-binding domain superfamily/Winged helix DNA-binding domain"/>
    <property type="match status" value="1"/>
</dbReference>
<dbReference type="CDD" id="cd08432">
    <property type="entry name" value="PBP2_GcdR_TrpI_HvrB_AmpR_like"/>
    <property type="match status" value="1"/>
</dbReference>
<protein>
    <submittedName>
        <fullName evidence="6">Transcriptional regulator GcvA</fullName>
    </submittedName>
</protein>
<sequence>MTLHRLPPLGSIRAFEAAGRLLSFSKAADELAVTHGAVSHQIKALEGWLGVPLFRRLGKSVALTDQGRLYLDSISPALAAIASASRSISAHEVLRVNALPTFTMRWLFPRLAQFRALHPHIEVQISTGLEPMSRLPANIDVVIRREPQEVTGLHKVRVLSETAFPVCAPALLEHTPATRIADLAQHTILHCPARRTAWDDWLAIAHHSRVVPAQSLELEHLYFCLQAAIDGIGMAMGYSPLVAPDLAAGRLVAPFGDVVLRTPGYFLITRTERQHDPVVKTFCDWLLEQGARFDKGAPLKTHDFRADDARNRARV</sequence>
<comment type="similarity">
    <text evidence="1">Belongs to the LysR transcriptional regulatory family.</text>
</comment>
<proteinExistence type="inferred from homology"/>
<evidence type="ECO:0000313" key="7">
    <source>
        <dbReference type="Proteomes" id="UP000500755"/>
    </source>
</evidence>
<keyword evidence="4" id="KW-0804">Transcription</keyword>
<dbReference type="RefSeq" id="WP_059400627.1">
    <property type="nucleotide sequence ID" value="NZ_CP051298.1"/>
</dbReference>
<dbReference type="AlphaFoldDB" id="A0A858ZPB3"/>
<name>A0A858ZPB3_9BURK</name>
<evidence type="ECO:0000313" key="6">
    <source>
        <dbReference type="EMBL" id="QKD42269.1"/>
    </source>
</evidence>
<dbReference type="SUPFAM" id="SSF53850">
    <property type="entry name" value="Periplasmic binding protein-like II"/>
    <property type="match status" value="1"/>
</dbReference>
<dbReference type="PANTHER" id="PTHR30537:SF74">
    <property type="entry name" value="HTH-TYPE TRANSCRIPTIONAL REGULATOR TRPI"/>
    <property type="match status" value="1"/>
</dbReference>
<dbReference type="Proteomes" id="UP000500755">
    <property type="component" value="Chromosome"/>
</dbReference>
<evidence type="ECO:0000256" key="1">
    <source>
        <dbReference type="ARBA" id="ARBA00009437"/>
    </source>
</evidence>
<evidence type="ECO:0000259" key="5">
    <source>
        <dbReference type="PROSITE" id="PS50931"/>
    </source>
</evidence>
<reference evidence="6 7" key="1">
    <citation type="submission" date="2020-05" db="EMBL/GenBank/DDBJ databases">
        <title>Complete genome sequence of Alicycliphilus denitrificans DP3.</title>
        <authorList>
            <person name="Chen X."/>
        </authorList>
    </citation>
    <scope>NUCLEOTIDE SEQUENCE [LARGE SCALE GENOMIC DNA]</scope>
    <source>
        <strain evidence="6 7">DP3</strain>
    </source>
</reference>
<dbReference type="GO" id="GO:0006351">
    <property type="term" value="P:DNA-templated transcription"/>
    <property type="evidence" value="ECO:0007669"/>
    <property type="project" value="TreeGrafter"/>
</dbReference>
<dbReference type="NCBIfam" id="NF008352">
    <property type="entry name" value="PRK11139.1"/>
    <property type="match status" value="1"/>
</dbReference>
<dbReference type="InterPro" id="IPR036388">
    <property type="entry name" value="WH-like_DNA-bd_sf"/>
</dbReference>
<dbReference type="FunFam" id="1.10.10.10:FF:000038">
    <property type="entry name" value="Glycine cleavage system transcriptional activator"/>
    <property type="match status" value="1"/>
</dbReference>
<keyword evidence="2" id="KW-0805">Transcription regulation</keyword>
<dbReference type="Pfam" id="PF03466">
    <property type="entry name" value="LysR_substrate"/>
    <property type="match status" value="1"/>
</dbReference>
<gene>
    <name evidence="6" type="primary">gcvA</name>
    <name evidence="6" type="ORF">HF896_00990</name>
</gene>
<organism evidence="6 7">
    <name type="scientific">Alicycliphilus denitrificans</name>
    <dbReference type="NCBI Taxonomy" id="179636"/>
    <lineage>
        <taxon>Bacteria</taxon>
        <taxon>Pseudomonadati</taxon>
        <taxon>Pseudomonadota</taxon>
        <taxon>Betaproteobacteria</taxon>
        <taxon>Burkholderiales</taxon>
        <taxon>Comamonadaceae</taxon>
        <taxon>Alicycliphilus</taxon>
    </lineage>
</organism>
<dbReference type="Pfam" id="PF00126">
    <property type="entry name" value="HTH_1"/>
    <property type="match status" value="1"/>
</dbReference>
<dbReference type="GO" id="GO:0003700">
    <property type="term" value="F:DNA-binding transcription factor activity"/>
    <property type="evidence" value="ECO:0007669"/>
    <property type="project" value="InterPro"/>
</dbReference>
<dbReference type="InterPro" id="IPR058163">
    <property type="entry name" value="LysR-type_TF_proteobact-type"/>
</dbReference>
<dbReference type="PRINTS" id="PR00039">
    <property type="entry name" value="HTHLYSR"/>
</dbReference>